<keyword evidence="3" id="KW-1015">Disulfide bond</keyword>
<evidence type="ECO:0000256" key="4">
    <source>
        <dbReference type="PROSITE-ProRule" id="PRU00076"/>
    </source>
</evidence>
<gene>
    <name evidence="6" type="ORF">KUTeg_023760</name>
</gene>
<dbReference type="PROSITE" id="PS00010">
    <property type="entry name" value="ASX_HYDROXYL"/>
    <property type="match status" value="1"/>
</dbReference>
<evidence type="ECO:0000256" key="2">
    <source>
        <dbReference type="ARBA" id="ARBA00022729"/>
    </source>
</evidence>
<dbReference type="SMART" id="SM00181">
    <property type="entry name" value="EGF"/>
    <property type="match status" value="1"/>
</dbReference>
<accession>A0ABQ9E864</accession>
<dbReference type="SMART" id="SM00179">
    <property type="entry name" value="EGF_CA"/>
    <property type="match status" value="1"/>
</dbReference>
<dbReference type="InterPro" id="IPR024731">
    <property type="entry name" value="NELL2-like_EGF"/>
</dbReference>
<comment type="caution">
    <text evidence="4">Lacks conserved residue(s) required for the propagation of feature annotation.</text>
</comment>
<protein>
    <recommendedName>
        <fullName evidence="5">EGF-like domain-containing protein</fullName>
    </recommendedName>
</protein>
<evidence type="ECO:0000256" key="1">
    <source>
        <dbReference type="ARBA" id="ARBA00022536"/>
    </source>
</evidence>
<evidence type="ECO:0000256" key="3">
    <source>
        <dbReference type="ARBA" id="ARBA00023157"/>
    </source>
</evidence>
<feature type="domain" description="EGF-like" evidence="5">
    <location>
        <begin position="18"/>
        <end position="58"/>
    </location>
</feature>
<comment type="caution">
    <text evidence="6">The sequence shown here is derived from an EMBL/GenBank/DDBJ whole genome shotgun (WGS) entry which is preliminary data.</text>
</comment>
<proteinExistence type="predicted"/>
<dbReference type="Pfam" id="PF12947">
    <property type="entry name" value="EGF_3"/>
    <property type="match status" value="1"/>
</dbReference>
<evidence type="ECO:0000259" key="5">
    <source>
        <dbReference type="PROSITE" id="PS50026"/>
    </source>
</evidence>
<keyword evidence="7" id="KW-1185">Reference proteome</keyword>
<dbReference type="Gene3D" id="2.10.25.10">
    <property type="entry name" value="Laminin"/>
    <property type="match status" value="1"/>
</dbReference>
<dbReference type="PROSITE" id="PS50026">
    <property type="entry name" value="EGF_3"/>
    <property type="match status" value="1"/>
</dbReference>
<sequence>MRHFAYKNEYTLQEHDIDGNACEKGTHTCHKDALCINTRRKYRCRCKPGYYGTGKICVALARVSNNNTKKALKENKILSCLIRKNQSFQFVLKRQFLAKRRFNIF</sequence>
<dbReference type="CDD" id="cd00054">
    <property type="entry name" value="EGF_CA"/>
    <property type="match status" value="1"/>
</dbReference>
<dbReference type="PROSITE" id="PS01186">
    <property type="entry name" value="EGF_2"/>
    <property type="match status" value="1"/>
</dbReference>
<dbReference type="EMBL" id="JARBDR010000921">
    <property type="protein sequence ID" value="KAJ8299700.1"/>
    <property type="molecule type" value="Genomic_DNA"/>
</dbReference>
<reference evidence="6 7" key="1">
    <citation type="submission" date="2022-12" db="EMBL/GenBank/DDBJ databases">
        <title>Chromosome-level genome of Tegillarca granosa.</title>
        <authorList>
            <person name="Kim J."/>
        </authorList>
    </citation>
    <scope>NUCLEOTIDE SEQUENCE [LARGE SCALE GENOMIC DNA]</scope>
    <source>
        <strain evidence="6">Teg-2019</strain>
        <tissue evidence="6">Adductor muscle</tissue>
    </source>
</reference>
<organism evidence="6 7">
    <name type="scientific">Tegillarca granosa</name>
    <name type="common">Malaysian cockle</name>
    <name type="synonym">Anadara granosa</name>
    <dbReference type="NCBI Taxonomy" id="220873"/>
    <lineage>
        <taxon>Eukaryota</taxon>
        <taxon>Metazoa</taxon>
        <taxon>Spiralia</taxon>
        <taxon>Lophotrochozoa</taxon>
        <taxon>Mollusca</taxon>
        <taxon>Bivalvia</taxon>
        <taxon>Autobranchia</taxon>
        <taxon>Pteriomorphia</taxon>
        <taxon>Arcoida</taxon>
        <taxon>Arcoidea</taxon>
        <taxon>Arcidae</taxon>
        <taxon>Tegillarca</taxon>
    </lineage>
</organism>
<dbReference type="InterPro" id="IPR001881">
    <property type="entry name" value="EGF-like_Ca-bd_dom"/>
</dbReference>
<evidence type="ECO:0000313" key="6">
    <source>
        <dbReference type="EMBL" id="KAJ8299700.1"/>
    </source>
</evidence>
<dbReference type="InterPro" id="IPR000152">
    <property type="entry name" value="EGF-type_Asp/Asn_hydroxyl_site"/>
</dbReference>
<dbReference type="SUPFAM" id="SSF57196">
    <property type="entry name" value="EGF/Laminin"/>
    <property type="match status" value="1"/>
</dbReference>
<keyword evidence="1 4" id="KW-0245">EGF-like domain</keyword>
<evidence type="ECO:0000313" key="7">
    <source>
        <dbReference type="Proteomes" id="UP001217089"/>
    </source>
</evidence>
<dbReference type="Proteomes" id="UP001217089">
    <property type="component" value="Unassembled WGS sequence"/>
</dbReference>
<dbReference type="InterPro" id="IPR000742">
    <property type="entry name" value="EGF"/>
</dbReference>
<name>A0ABQ9E864_TEGGR</name>
<keyword evidence="2" id="KW-0732">Signal</keyword>